<dbReference type="RefSeq" id="WP_183190691.1">
    <property type="nucleotide sequence ID" value="NZ_JACICD010000006.1"/>
</dbReference>
<dbReference type="Gene3D" id="1.10.10.1400">
    <property type="entry name" value="Terminase, small subunit, N-terminal DNA-binding domain, HTH motif"/>
    <property type="match status" value="1"/>
</dbReference>
<comment type="caution">
    <text evidence="3">The sequence shown here is derived from an EMBL/GenBank/DDBJ whole genome shotgun (WGS) entry which is preliminary data.</text>
</comment>
<accession>A0A839ZCP8</accession>
<dbReference type="Pfam" id="PF03592">
    <property type="entry name" value="Terminase_2"/>
    <property type="match status" value="1"/>
</dbReference>
<dbReference type="EMBL" id="JACICD010000006">
    <property type="protein sequence ID" value="MBB3772514.1"/>
    <property type="molecule type" value="Genomic_DNA"/>
</dbReference>
<protein>
    <submittedName>
        <fullName evidence="3">Phage terminase small subunit</fullName>
    </submittedName>
</protein>
<dbReference type="PANTHER" id="PTHR41328">
    <property type="entry name" value="TERMINASE SMALL SUBUNIT-RELATED"/>
    <property type="match status" value="1"/>
</dbReference>
<organism evidence="3 4">
    <name type="scientific">Ancylobacter tetraedralis</name>
    <dbReference type="NCBI Taxonomy" id="217068"/>
    <lineage>
        <taxon>Bacteria</taxon>
        <taxon>Pseudomonadati</taxon>
        <taxon>Pseudomonadota</taxon>
        <taxon>Alphaproteobacteria</taxon>
        <taxon>Hyphomicrobiales</taxon>
        <taxon>Xanthobacteraceae</taxon>
        <taxon>Ancylobacter</taxon>
    </lineage>
</organism>
<sequence>MSRTSLTARQQRFTEEYLIDLNATQAARRAGYSARTAADIGRQLLRKAPVAERIQAAMAQRSVRARVTQDRVLQEVARLAFLDIRKAFNVDGTLKPLHEMDDDTAAALAGLDAVELSQDGAPVGSLKKLKLADKKGALELLMRHMGMFNDRLKVAGEAENPLTLLLKQIQGTALPVVANPPDDDDDD</sequence>
<reference evidence="3 4" key="1">
    <citation type="submission" date="2020-08" db="EMBL/GenBank/DDBJ databases">
        <title>Genomic Encyclopedia of Type Strains, Phase IV (KMG-IV): sequencing the most valuable type-strain genomes for metagenomic binning, comparative biology and taxonomic classification.</title>
        <authorList>
            <person name="Goeker M."/>
        </authorList>
    </citation>
    <scope>NUCLEOTIDE SEQUENCE [LARGE SCALE GENOMIC DNA]</scope>
    <source>
        <strain evidence="3 4">DSM 5895</strain>
    </source>
</reference>
<dbReference type="InterPro" id="IPR052404">
    <property type="entry name" value="SPP1-like_terminase"/>
</dbReference>
<dbReference type="InterPro" id="IPR005335">
    <property type="entry name" value="Terminase_ssu"/>
</dbReference>
<evidence type="ECO:0000313" key="3">
    <source>
        <dbReference type="EMBL" id="MBB3772514.1"/>
    </source>
</evidence>
<gene>
    <name evidence="3" type="ORF">FHS55_003135</name>
</gene>
<evidence type="ECO:0000256" key="1">
    <source>
        <dbReference type="ARBA" id="ARBA00022612"/>
    </source>
</evidence>
<keyword evidence="2" id="KW-0231">Viral genome packaging</keyword>
<evidence type="ECO:0000313" key="4">
    <source>
        <dbReference type="Proteomes" id="UP000533469"/>
    </source>
</evidence>
<dbReference type="Proteomes" id="UP000533469">
    <property type="component" value="Unassembled WGS sequence"/>
</dbReference>
<keyword evidence="4" id="KW-1185">Reference proteome</keyword>
<dbReference type="PANTHER" id="PTHR41328:SF2">
    <property type="entry name" value="TERMINASE SMALL SUBUNIT"/>
    <property type="match status" value="1"/>
</dbReference>
<keyword evidence="1" id="KW-1188">Viral release from host cell</keyword>
<dbReference type="AlphaFoldDB" id="A0A839ZCP8"/>
<proteinExistence type="predicted"/>
<name>A0A839ZCP8_9HYPH</name>
<dbReference type="GO" id="GO:0051276">
    <property type="term" value="P:chromosome organization"/>
    <property type="evidence" value="ECO:0007669"/>
    <property type="project" value="InterPro"/>
</dbReference>
<evidence type="ECO:0000256" key="2">
    <source>
        <dbReference type="ARBA" id="ARBA00023219"/>
    </source>
</evidence>
<dbReference type="InterPro" id="IPR038713">
    <property type="entry name" value="Terminase_Gp1_N_sf"/>
</dbReference>